<organism evidence="1">
    <name type="scientific">marine sediment metagenome</name>
    <dbReference type="NCBI Taxonomy" id="412755"/>
    <lineage>
        <taxon>unclassified sequences</taxon>
        <taxon>metagenomes</taxon>
        <taxon>ecological metagenomes</taxon>
    </lineage>
</organism>
<evidence type="ECO:0000313" key="1">
    <source>
        <dbReference type="EMBL" id="GAH19255.1"/>
    </source>
</evidence>
<sequence length="113" mass="13324">MLRGLKPKNLKYPFGSHSLLSMDLKIFKPEHTIDIAIASSEFFAKIAKLKKKFEAEIEKEKIAEEQQIDVIYYLFGGEISEFEFEEDSNWDYEKYTADMVEKLQEIYEGIEEK</sequence>
<accession>X1EFY2</accession>
<name>X1EFY2_9ZZZZ</name>
<dbReference type="AlphaFoldDB" id="X1EFY2"/>
<dbReference type="EMBL" id="BARU01001609">
    <property type="protein sequence ID" value="GAH19255.1"/>
    <property type="molecule type" value="Genomic_DNA"/>
</dbReference>
<protein>
    <submittedName>
        <fullName evidence="1">Uncharacterized protein</fullName>
    </submittedName>
</protein>
<gene>
    <name evidence="1" type="ORF">S03H2_04131</name>
</gene>
<reference evidence="1" key="1">
    <citation type="journal article" date="2014" name="Front. Microbiol.">
        <title>High frequency of phylogenetically diverse reductive dehalogenase-homologous genes in deep subseafloor sedimentary metagenomes.</title>
        <authorList>
            <person name="Kawai M."/>
            <person name="Futagami T."/>
            <person name="Toyoda A."/>
            <person name="Takaki Y."/>
            <person name="Nishi S."/>
            <person name="Hori S."/>
            <person name="Arai W."/>
            <person name="Tsubouchi T."/>
            <person name="Morono Y."/>
            <person name="Uchiyama I."/>
            <person name="Ito T."/>
            <person name="Fujiyama A."/>
            <person name="Inagaki F."/>
            <person name="Takami H."/>
        </authorList>
    </citation>
    <scope>NUCLEOTIDE SEQUENCE</scope>
    <source>
        <strain evidence="1">Expedition CK06-06</strain>
    </source>
</reference>
<proteinExistence type="predicted"/>
<comment type="caution">
    <text evidence="1">The sequence shown here is derived from an EMBL/GenBank/DDBJ whole genome shotgun (WGS) entry which is preliminary data.</text>
</comment>